<dbReference type="InterPro" id="IPR045851">
    <property type="entry name" value="AMP-bd_C_sf"/>
</dbReference>
<dbReference type="EMBL" id="JNVU01000039">
    <property type="protein sequence ID" value="KEI43421.1"/>
    <property type="molecule type" value="Genomic_DNA"/>
</dbReference>
<protein>
    <recommendedName>
        <fullName evidence="8">AMP-dependent synthetase</fullName>
    </recommendedName>
</protein>
<dbReference type="AlphaFoldDB" id="A0A073AVP7"/>
<evidence type="ECO:0000259" key="5">
    <source>
        <dbReference type="Pfam" id="PF13193"/>
    </source>
</evidence>
<evidence type="ECO:0000313" key="7">
    <source>
        <dbReference type="Proteomes" id="UP000031419"/>
    </source>
</evidence>
<dbReference type="Gene3D" id="3.30.300.30">
    <property type="match status" value="1"/>
</dbReference>
<dbReference type="Proteomes" id="UP000031419">
    <property type="component" value="Unassembled WGS sequence"/>
</dbReference>
<sequence>MQHNGTATEAQQLARRIDRAARRLPTGCRVAVLDGDALSRLCWFLAADTAGCAALLTDPNWSAEQLRAVLDDARPQATVDPVTGRISAFGPGHPPVDGPSAHFYLPTTSGSSGTPKVLVRSRGSWLRSFDALDIGIGPHDRVLVPGPLSSSLFLFGALHALHFQAGLELLDSWAPARAAQALRRCTAVHLVPAMLAALLVELERDPQLRADCRLRTVVCGGAAVPAELAERLARVLPQASLVEYYGSAEQSLVAVDRGSGLRPVVEVAVDQDGQLWARSDLTADGYLVRGRIVPPHGWRDGWSTAGDRAALLDDGRLRVLGRRESVLNPGGQLVSAEEVEAALRAVPGVCDVVVTATPHPRFGDLVTAVIEAAPHGPPDVRELRRRAKQALQPAARPRRWLVTEALPRTSSGKPARGSITDQLQNGTLEATAL</sequence>
<proteinExistence type="inferred from homology"/>
<evidence type="ECO:0008006" key="8">
    <source>
        <dbReference type="Google" id="ProtNLM"/>
    </source>
</evidence>
<feature type="domain" description="AMP-binding enzyme C-terminal" evidence="5">
    <location>
        <begin position="338"/>
        <end position="413"/>
    </location>
</feature>
<dbReference type="GO" id="GO:0006631">
    <property type="term" value="P:fatty acid metabolic process"/>
    <property type="evidence" value="ECO:0007669"/>
    <property type="project" value="TreeGrafter"/>
</dbReference>
<name>A0A073AVP7_9PSEU</name>
<accession>A0A073AVP7</accession>
<dbReference type="Pfam" id="PF13193">
    <property type="entry name" value="AMP-binding_C"/>
    <property type="match status" value="1"/>
</dbReference>
<dbReference type="eggNOG" id="COG0318">
    <property type="taxonomic scope" value="Bacteria"/>
</dbReference>
<dbReference type="SUPFAM" id="SSF56801">
    <property type="entry name" value="Acetyl-CoA synthetase-like"/>
    <property type="match status" value="1"/>
</dbReference>
<dbReference type="GO" id="GO:0031956">
    <property type="term" value="F:medium-chain fatty acid-CoA ligase activity"/>
    <property type="evidence" value="ECO:0007669"/>
    <property type="project" value="TreeGrafter"/>
</dbReference>
<evidence type="ECO:0000259" key="4">
    <source>
        <dbReference type="Pfam" id="PF00501"/>
    </source>
</evidence>
<evidence type="ECO:0000256" key="3">
    <source>
        <dbReference type="SAM" id="MobiDB-lite"/>
    </source>
</evidence>
<dbReference type="InterPro" id="IPR042099">
    <property type="entry name" value="ANL_N_sf"/>
</dbReference>
<dbReference type="STRING" id="28042.GU90_16900"/>
<dbReference type="InterPro" id="IPR025110">
    <property type="entry name" value="AMP-bd_C"/>
</dbReference>
<dbReference type="Gene3D" id="3.40.50.12780">
    <property type="entry name" value="N-terminal domain of ligase-like"/>
    <property type="match status" value="1"/>
</dbReference>
<evidence type="ECO:0000313" key="6">
    <source>
        <dbReference type="EMBL" id="KEI43421.1"/>
    </source>
</evidence>
<feature type="compositionally biased region" description="Polar residues" evidence="3">
    <location>
        <begin position="419"/>
        <end position="433"/>
    </location>
</feature>
<comment type="caution">
    <text evidence="6">The sequence shown here is derived from an EMBL/GenBank/DDBJ whole genome shotgun (WGS) entry which is preliminary data.</text>
</comment>
<organism evidence="6 7">
    <name type="scientific">Saccharopolyspora rectivirgula</name>
    <dbReference type="NCBI Taxonomy" id="28042"/>
    <lineage>
        <taxon>Bacteria</taxon>
        <taxon>Bacillati</taxon>
        <taxon>Actinomycetota</taxon>
        <taxon>Actinomycetes</taxon>
        <taxon>Pseudonocardiales</taxon>
        <taxon>Pseudonocardiaceae</taxon>
        <taxon>Saccharopolyspora</taxon>
    </lineage>
</organism>
<keyword evidence="7" id="KW-1185">Reference proteome</keyword>
<reference evidence="6 7" key="1">
    <citation type="submission" date="2014-06" db="EMBL/GenBank/DDBJ databases">
        <title>Saccharopolyspora rectivirgula DSM-43113 Genome sequencing.</title>
        <authorList>
            <person name="Barrera C."/>
            <person name="Millon L."/>
            <person name="Rognon B."/>
            <person name="Zaugg C."/>
            <person name="Monod M."/>
        </authorList>
    </citation>
    <scope>NUCLEOTIDE SEQUENCE [LARGE SCALE GENOMIC DNA]</scope>
    <source>
        <strain evidence="6 7">DSM 43113</strain>
    </source>
</reference>
<dbReference type="PROSITE" id="PS00455">
    <property type="entry name" value="AMP_BINDING"/>
    <property type="match status" value="1"/>
</dbReference>
<evidence type="ECO:0000256" key="1">
    <source>
        <dbReference type="ARBA" id="ARBA00006432"/>
    </source>
</evidence>
<evidence type="ECO:0000256" key="2">
    <source>
        <dbReference type="ARBA" id="ARBA00022598"/>
    </source>
</evidence>
<dbReference type="Pfam" id="PF00501">
    <property type="entry name" value="AMP-binding"/>
    <property type="match status" value="1"/>
</dbReference>
<dbReference type="PANTHER" id="PTHR43201">
    <property type="entry name" value="ACYL-COA SYNTHETASE"/>
    <property type="match status" value="1"/>
</dbReference>
<dbReference type="CDD" id="cd04433">
    <property type="entry name" value="AFD_class_I"/>
    <property type="match status" value="1"/>
</dbReference>
<feature type="region of interest" description="Disordered" evidence="3">
    <location>
        <begin position="405"/>
        <end position="433"/>
    </location>
</feature>
<feature type="domain" description="AMP-dependent synthetase/ligase" evidence="4">
    <location>
        <begin position="97"/>
        <end position="255"/>
    </location>
</feature>
<keyword evidence="2" id="KW-0436">Ligase</keyword>
<dbReference type="PANTHER" id="PTHR43201:SF5">
    <property type="entry name" value="MEDIUM-CHAIN ACYL-COA LIGASE ACSF2, MITOCHONDRIAL"/>
    <property type="match status" value="1"/>
</dbReference>
<comment type="similarity">
    <text evidence="1">Belongs to the ATP-dependent AMP-binding enzyme family.</text>
</comment>
<dbReference type="InterPro" id="IPR020845">
    <property type="entry name" value="AMP-binding_CS"/>
</dbReference>
<gene>
    <name evidence="6" type="ORF">GU90_16900</name>
</gene>
<dbReference type="InterPro" id="IPR000873">
    <property type="entry name" value="AMP-dep_synth/lig_dom"/>
</dbReference>